<dbReference type="Pfam" id="PF02362">
    <property type="entry name" value="B3"/>
    <property type="match status" value="3"/>
</dbReference>
<dbReference type="PANTHER" id="PTHR31391:SF106">
    <property type="entry name" value="B3 DOMAIN-CONTAINING PROTEIN OS01G0723500"/>
    <property type="match status" value="1"/>
</dbReference>
<evidence type="ECO:0000313" key="8">
    <source>
        <dbReference type="EMBL" id="KAI5393075.1"/>
    </source>
</evidence>
<gene>
    <name evidence="8" type="ORF">KIW84_060282</name>
</gene>
<dbReference type="GO" id="GO:0003677">
    <property type="term" value="F:DNA binding"/>
    <property type="evidence" value="ECO:0007669"/>
    <property type="project" value="UniProtKB-KW"/>
</dbReference>
<evidence type="ECO:0000256" key="5">
    <source>
        <dbReference type="ARBA" id="ARBA00023242"/>
    </source>
</evidence>
<keyword evidence="9" id="KW-1185">Reference proteome</keyword>
<dbReference type="PROSITE" id="PS50863">
    <property type="entry name" value="B3"/>
    <property type="match status" value="3"/>
</dbReference>
<dbReference type="SUPFAM" id="SSF101936">
    <property type="entry name" value="DNA-binding pseudobarrel domain"/>
    <property type="match status" value="3"/>
</dbReference>
<evidence type="ECO:0000259" key="7">
    <source>
        <dbReference type="PROSITE" id="PS50863"/>
    </source>
</evidence>
<dbReference type="InterPro" id="IPR044837">
    <property type="entry name" value="REM16-like"/>
</dbReference>
<evidence type="ECO:0000256" key="4">
    <source>
        <dbReference type="ARBA" id="ARBA00023163"/>
    </source>
</evidence>
<dbReference type="Gramene" id="Psat06G0028200-T1">
    <property type="protein sequence ID" value="KAI5393075.1"/>
    <property type="gene ID" value="KIW84_060282"/>
</dbReference>
<keyword evidence="5" id="KW-0539">Nucleus</keyword>
<dbReference type="Proteomes" id="UP001058974">
    <property type="component" value="Chromosome 6"/>
</dbReference>
<dbReference type="GO" id="GO:0005634">
    <property type="term" value="C:nucleus"/>
    <property type="evidence" value="ECO:0007669"/>
    <property type="project" value="UniProtKB-SubCell"/>
</dbReference>
<evidence type="ECO:0000256" key="3">
    <source>
        <dbReference type="ARBA" id="ARBA00023125"/>
    </source>
</evidence>
<dbReference type="OrthoDB" id="1388301at2759"/>
<proteinExistence type="predicted"/>
<dbReference type="Gene3D" id="2.40.330.10">
    <property type="entry name" value="DNA-binding pseudobarrel domain"/>
    <property type="match status" value="3"/>
</dbReference>
<feature type="region of interest" description="Disordered" evidence="6">
    <location>
        <begin position="410"/>
        <end position="434"/>
    </location>
</feature>
<sequence>MEGGGGQSGNHFKSWQEEIYWTHFQFIHFTQFLHNDFQQQLALPKTFSKNVKKKLPENVTLKSHSGVVWNIGLTTRDDFVYFTNGWQRFVKDHSLKENDFLVFKYNGKSHFEVLIFDGECFCEKAASYFVGKCGDAQTATGGEEQKCSGFKSWEEDIYWTHFQFIRFTQFLSTHFEQQLALPKTFSKNVKKKLSENVTIKGHSGVVYNVGLTTRDDTVYFTNGWQQFVKDHSLKENDFLVFKYNGKSHFEVLIFDGESFCEKAASYFVGKYGHAQTEQGGDDKAKETNNSVEEANMASNGGVECGLHEKFRYLNNIRTPLAAPFETTNEKSSSAGVEFASPEQVTADAVTKSASAAFPSQPTGKRTKRSDNEATAVQNNRRGTSPIAGWKTNFFSMLSAKHCVACHETSKDMPMNPIVSSKPKDKADPSDKKLSKISQEAVLSTDLKKSGGTSITLKKIAQEAVLSTNLKKSGGASNTLKKIGQEAVLSTDLKTPGGASNTPKKMGICSMSKTAHKKLATPKRHRVEDELSSEAKADLKMLASLEKQKAAEALKSPFPNFVTIMKKLNVSGSRTLRIPQEFASAHLPDYKTEITLRNSRGECWTVNSIPDSKGGKAHTLCGGWMYFVRANGINVGDTCIFELVSHLVIQVHIFGVGKEGLDHQNGNVKPNDAPSTC</sequence>
<feature type="compositionally biased region" description="Polar residues" evidence="6">
    <location>
        <begin position="372"/>
        <end position="382"/>
    </location>
</feature>
<protein>
    <recommendedName>
        <fullName evidence="7">TF-B3 domain-containing protein</fullName>
    </recommendedName>
</protein>
<evidence type="ECO:0000256" key="2">
    <source>
        <dbReference type="ARBA" id="ARBA00023015"/>
    </source>
</evidence>
<dbReference type="Gramene" id="PSAT_LOCUS24855_t1">
    <property type="protein sequence ID" value="CAL5205969.1"/>
    <property type="gene ID" value="PSAT_LOCUS24855"/>
</dbReference>
<feature type="domain" description="TF-B3" evidence="7">
    <location>
        <begin position="26"/>
        <end position="119"/>
    </location>
</feature>
<keyword evidence="2" id="KW-0805">Transcription regulation</keyword>
<accession>A0A9D4VZP4</accession>
<evidence type="ECO:0000313" key="9">
    <source>
        <dbReference type="Proteomes" id="UP001058974"/>
    </source>
</evidence>
<comment type="caution">
    <text evidence="8">The sequence shown here is derived from an EMBL/GenBank/DDBJ whole genome shotgun (WGS) entry which is preliminary data.</text>
</comment>
<organism evidence="8 9">
    <name type="scientific">Pisum sativum</name>
    <name type="common">Garden pea</name>
    <name type="synonym">Lathyrus oleraceus</name>
    <dbReference type="NCBI Taxonomy" id="3888"/>
    <lineage>
        <taxon>Eukaryota</taxon>
        <taxon>Viridiplantae</taxon>
        <taxon>Streptophyta</taxon>
        <taxon>Embryophyta</taxon>
        <taxon>Tracheophyta</taxon>
        <taxon>Spermatophyta</taxon>
        <taxon>Magnoliopsida</taxon>
        <taxon>eudicotyledons</taxon>
        <taxon>Gunneridae</taxon>
        <taxon>Pentapetalae</taxon>
        <taxon>rosids</taxon>
        <taxon>fabids</taxon>
        <taxon>Fabales</taxon>
        <taxon>Fabaceae</taxon>
        <taxon>Papilionoideae</taxon>
        <taxon>50 kb inversion clade</taxon>
        <taxon>NPAAA clade</taxon>
        <taxon>Hologalegina</taxon>
        <taxon>IRL clade</taxon>
        <taxon>Fabeae</taxon>
        <taxon>Lathyrus</taxon>
    </lineage>
</organism>
<dbReference type="AlphaFoldDB" id="A0A9D4VZP4"/>
<feature type="compositionally biased region" description="Basic and acidic residues" evidence="6">
    <location>
        <begin position="421"/>
        <end position="433"/>
    </location>
</feature>
<reference evidence="8 9" key="1">
    <citation type="journal article" date="2022" name="Nat. Genet.">
        <title>Improved pea reference genome and pan-genome highlight genomic features and evolutionary characteristics.</title>
        <authorList>
            <person name="Yang T."/>
            <person name="Liu R."/>
            <person name="Luo Y."/>
            <person name="Hu S."/>
            <person name="Wang D."/>
            <person name="Wang C."/>
            <person name="Pandey M.K."/>
            <person name="Ge S."/>
            <person name="Xu Q."/>
            <person name="Li N."/>
            <person name="Li G."/>
            <person name="Huang Y."/>
            <person name="Saxena R.K."/>
            <person name="Ji Y."/>
            <person name="Li M."/>
            <person name="Yan X."/>
            <person name="He Y."/>
            <person name="Liu Y."/>
            <person name="Wang X."/>
            <person name="Xiang C."/>
            <person name="Varshney R.K."/>
            <person name="Ding H."/>
            <person name="Gao S."/>
            <person name="Zong X."/>
        </authorList>
    </citation>
    <scope>NUCLEOTIDE SEQUENCE [LARGE SCALE GENOMIC DNA]</scope>
    <source>
        <strain evidence="8 9">cv. Zhongwan 6</strain>
    </source>
</reference>
<dbReference type="EMBL" id="JAMSHJ010000006">
    <property type="protein sequence ID" value="KAI5393075.1"/>
    <property type="molecule type" value="Genomic_DNA"/>
</dbReference>
<feature type="compositionally biased region" description="Polar residues" evidence="6">
    <location>
        <begin position="351"/>
        <end position="363"/>
    </location>
</feature>
<dbReference type="InterPro" id="IPR015300">
    <property type="entry name" value="DNA-bd_pseudobarrel_sf"/>
</dbReference>
<dbReference type="InterPro" id="IPR003340">
    <property type="entry name" value="B3_DNA-bd"/>
</dbReference>
<keyword evidence="4" id="KW-0804">Transcription</keyword>
<dbReference type="PANTHER" id="PTHR31391">
    <property type="entry name" value="B3 DOMAIN-CONTAINING PROTEIN OS11G0197600-RELATED"/>
    <property type="match status" value="1"/>
</dbReference>
<keyword evidence="3" id="KW-0238">DNA-binding</keyword>
<evidence type="ECO:0000256" key="6">
    <source>
        <dbReference type="SAM" id="MobiDB-lite"/>
    </source>
</evidence>
<feature type="domain" description="TF-B3" evidence="7">
    <location>
        <begin position="560"/>
        <end position="656"/>
    </location>
</feature>
<feature type="region of interest" description="Disordered" evidence="6">
    <location>
        <begin position="347"/>
        <end position="384"/>
    </location>
</feature>
<dbReference type="CDD" id="cd10017">
    <property type="entry name" value="B3_DNA"/>
    <property type="match status" value="3"/>
</dbReference>
<evidence type="ECO:0000256" key="1">
    <source>
        <dbReference type="ARBA" id="ARBA00004123"/>
    </source>
</evidence>
<comment type="subcellular location">
    <subcellularLocation>
        <location evidence="1">Nucleus</location>
    </subcellularLocation>
</comment>
<feature type="domain" description="TF-B3" evidence="7">
    <location>
        <begin position="164"/>
        <end position="257"/>
    </location>
</feature>
<name>A0A9D4VZP4_PEA</name>
<dbReference type="SMART" id="SM01019">
    <property type="entry name" value="B3"/>
    <property type="match status" value="3"/>
</dbReference>